<name>A0A2N5D632_9CAUL</name>
<dbReference type="Proteomes" id="UP000234483">
    <property type="component" value="Unassembled WGS sequence"/>
</dbReference>
<dbReference type="InterPro" id="IPR036188">
    <property type="entry name" value="FAD/NAD-bd_sf"/>
</dbReference>
<protein>
    <submittedName>
        <fullName evidence="8">FAD-dependent oxidoreductase</fullName>
    </submittedName>
</protein>
<dbReference type="EMBL" id="PJRQ01000002">
    <property type="protein sequence ID" value="PLR21525.1"/>
    <property type="molecule type" value="Genomic_DNA"/>
</dbReference>
<evidence type="ECO:0000313" key="8">
    <source>
        <dbReference type="EMBL" id="PLR21525.1"/>
    </source>
</evidence>
<keyword evidence="10" id="KW-1185">Reference proteome</keyword>
<dbReference type="Gene3D" id="3.30.9.10">
    <property type="entry name" value="D-Amino Acid Oxidase, subunit A, domain 2"/>
    <property type="match status" value="1"/>
</dbReference>
<dbReference type="RefSeq" id="WP_101711133.1">
    <property type="nucleotide sequence ID" value="NZ_CP026100.1"/>
</dbReference>
<evidence type="ECO:0000256" key="1">
    <source>
        <dbReference type="ARBA" id="ARBA00001974"/>
    </source>
</evidence>
<proteinExistence type="inferred from homology"/>
<evidence type="ECO:0000256" key="2">
    <source>
        <dbReference type="ARBA" id="ARBA00022630"/>
    </source>
</evidence>
<dbReference type="GO" id="GO:0047545">
    <property type="term" value="F:(S)-2-hydroxyglutarate dehydrogenase activity"/>
    <property type="evidence" value="ECO:0007669"/>
    <property type="project" value="TreeGrafter"/>
</dbReference>
<evidence type="ECO:0000256" key="4">
    <source>
        <dbReference type="ARBA" id="ARBA00023002"/>
    </source>
</evidence>
<keyword evidence="2" id="KW-0285">Flavoprotein</keyword>
<reference evidence="7 10" key="2">
    <citation type="submission" date="2018-01" db="EMBL/GenBank/DDBJ databases">
        <title>Complete genome sequence of Caulobacter flavus RHGG3.</title>
        <authorList>
            <person name="Yang E."/>
        </authorList>
    </citation>
    <scope>NUCLEOTIDE SEQUENCE [LARGE SCALE GENOMIC DNA]</scope>
    <source>
        <strain evidence="7 10">RHGG3</strain>
    </source>
</reference>
<evidence type="ECO:0000259" key="6">
    <source>
        <dbReference type="Pfam" id="PF01266"/>
    </source>
</evidence>
<reference evidence="8 9" key="1">
    <citation type="submission" date="2017-12" db="EMBL/GenBank/DDBJ databases">
        <title>The genome sequence of Caulobacter flavus CGMCC1 15093.</title>
        <authorList>
            <person name="Gao J."/>
            <person name="Mao X."/>
            <person name="Sun J."/>
        </authorList>
    </citation>
    <scope>NUCLEOTIDE SEQUENCE [LARGE SCALE GENOMIC DNA]</scope>
    <source>
        <strain evidence="8 9">CGMCC1 15093</strain>
    </source>
</reference>
<dbReference type="AlphaFoldDB" id="A0A2N5D632"/>
<evidence type="ECO:0000256" key="3">
    <source>
        <dbReference type="ARBA" id="ARBA00022827"/>
    </source>
</evidence>
<evidence type="ECO:0000313" key="10">
    <source>
        <dbReference type="Proteomes" id="UP000281192"/>
    </source>
</evidence>
<dbReference type="KEGG" id="cfh:C1707_06525"/>
<comment type="cofactor">
    <cofactor evidence="1">
        <name>FAD</name>
        <dbReference type="ChEBI" id="CHEBI:57692"/>
    </cofactor>
</comment>
<dbReference type="PANTHER" id="PTHR43104:SF4">
    <property type="entry name" value="L-2-HYDROXYGLUTARATE DEHYDROGENASE, MITOCHONDRIAL"/>
    <property type="match status" value="1"/>
</dbReference>
<evidence type="ECO:0000313" key="7">
    <source>
        <dbReference type="EMBL" id="AYV45932.1"/>
    </source>
</evidence>
<comment type="similarity">
    <text evidence="5">Belongs to the L2HGDH family.</text>
</comment>
<dbReference type="SUPFAM" id="SSF51905">
    <property type="entry name" value="FAD/NAD(P)-binding domain"/>
    <property type="match status" value="1"/>
</dbReference>
<dbReference type="InterPro" id="IPR006076">
    <property type="entry name" value="FAD-dep_OxRdtase"/>
</dbReference>
<dbReference type="EMBL" id="CP026100">
    <property type="protein sequence ID" value="AYV45932.1"/>
    <property type="molecule type" value="Genomic_DNA"/>
</dbReference>
<dbReference type="OrthoDB" id="9801699at2"/>
<feature type="domain" description="FAD dependent oxidoreductase" evidence="6">
    <location>
        <begin position="6"/>
        <end position="368"/>
    </location>
</feature>
<keyword evidence="4" id="KW-0560">Oxidoreductase</keyword>
<keyword evidence="3" id="KW-0274">FAD</keyword>
<gene>
    <name evidence="7" type="ORF">C1707_06525</name>
    <name evidence="8" type="ORF">CFHF_00820</name>
</gene>
<sequence length="374" mass="38696">MAFDFDAVVIGAGVVGLACGAALARAGSDVLVLESAPAIGTGTSSRNSEVIHAGMYYPHGSLKHLLCVEGRRKLYPYLRERGVEHRRCGKLIVATSDAEAAKIEAIGVQAEKNGVEGVRPLSGAEAMALEPALFCVAALSSEETGIIDSHGLMLALLGEIEDAGGALALNAPLAGAEPLAGGGFAVEVGGAEPTRLTCRVLVNSAGLQAPAVASLIAAPAPDLRPRLAKGSYFGCSVRSPFSRLIYPAPVDGGLGVHVTLDLGGRMRFGPDVEWLETIDPAQVDYRVDIARAAGFYDVIRRYWAGLPNGALTPDYSGCRPKLSGPGEAAADFLIHGPAESGIEGLVQLFGIESPGLTSSMAIADRVRDLVSDTL</sequence>
<dbReference type="Proteomes" id="UP000281192">
    <property type="component" value="Chromosome"/>
</dbReference>
<dbReference type="Gene3D" id="3.50.50.60">
    <property type="entry name" value="FAD/NAD(P)-binding domain"/>
    <property type="match status" value="1"/>
</dbReference>
<organism evidence="8 9">
    <name type="scientific">Caulobacter flavus</name>
    <dbReference type="NCBI Taxonomy" id="1679497"/>
    <lineage>
        <taxon>Bacteria</taxon>
        <taxon>Pseudomonadati</taxon>
        <taxon>Pseudomonadota</taxon>
        <taxon>Alphaproteobacteria</taxon>
        <taxon>Caulobacterales</taxon>
        <taxon>Caulobacteraceae</taxon>
        <taxon>Caulobacter</taxon>
    </lineage>
</organism>
<dbReference type="PANTHER" id="PTHR43104">
    <property type="entry name" value="L-2-HYDROXYGLUTARATE DEHYDROGENASE, MITOCHONDRIAL"/>
    <property type="match status" value="1"/>
</dbReference>
<evidence type="ECO:0000313" key="9">
    <source>
        <dbReference type="Proteomes" id="UP000234483"/>
    </source>
</evidence>
<dbReference type="Pfam" id="PF01266">
    <property type="entry name" value="DAO"/>
    <property type="match status" value="1"/>
</dbReference>
<accession>A0A2N5D632</accession>
<evidence type="ECO:0000256" key="5">
    <source>
        <dbReference type="ARBA" id="ARBA00037941"/>
    </source>
</evidence>